<sequence>MKDRDMSDDEVQSIEEALDAFDLNSTTTHSNRHWNKVFRQFEQFLKDTFSLTTKGYYTRLGMGLGASFGIVFGVVFFSDLERSLGISSGISIGMVIGLIIGRTLDSRAMASGRVI</sequence>
<reference evidence="2 3" key="1">
    <citation type="journal article" date="2013" name="Int. J. Syst. Evol. Microbiol.">
        <title>Marinoscillum luteum sp. nov., isolated from marine sediment.</title>
        <authorList>
            <person name="Cha I.T."/>
            <person name="Park S.J."/>
            <person name="Kim S.J."/>
            <person name="Kim J.G."/>
            <person name="Jung M.Y."/>
            <person name="Shin K.S."/>
            <person name="Kwon K.K."/>
            <person name="Yang S.H."/>
            <person name="Seo Y.S."/>
            <person name="Rhee S.K."/>
        </authorList>
    </citation>
    <scope>NUCLEOTIDE SEQUENCE [LARGE SCALE GENOMIC DNA]</scope>
    <source>
        <strain evidence="2 3">KCTC 23939</strain>
    </source>
</reference>
<keyword evidence="3" id="KW-1185">Reference proteome</keyword>
<keyword evidence="1" id="KW-0472">Membrane</keyword>
<feature type="transmembrane region" description="Helical" evidence="1">
    <location>
        <begin position="84"/>
        <end position="104"/>
    </location>
</feature>
<feature type="transmembrane region" description="Helical" evidence="1">
    <location>
        <begin position="56"/>
        <end position="78"/>
    </location>
</feature>
<dbReference type="EMBL" id="JBIPKE010000016">
    <property type="protein sequence ID" value="MFH6983960.1"/>
    <property type="molecule type" value="Genomic_DNA"/>
</dbReference>
<dbReference type="Proteomes" id="UP001610063">
    <property type="component" value="Unassembled WGS sequence"/>
</dbReference>
<comment type="caution">
    <text evidence="2">The sequence shown here is derived from an EMBL/GenBank/DDBJ whole genome shotgun (WGS) entry which is preliminary data.</text>
</comment>
<evidence type="ECO:0000313" key="2">
    <source>
        <dbReference type="EMBL" id="MFH6983960.1"/>
    </source>
</evidence>
<keyword evidence="1" id="KW-1133">Transmembrane helix</keyword>
<evidence type="ECO:0000313" key="3">
    <source>
        <dbReference type="Proteomes" id="UP001610063"/>
    </source>
</evidence>
<keyword evidence="1" id="KW-0812">Transmembrane</keyword>
<organism evidence="2 3">
    <name type="scientific">Marinoscillum luteum</name>
    <dbReference type="NCBI Taxonomy" id="861051"/>
    <lineage>
        <taxon>Bacteria</taxon>
        <taxon>Pseudomonadati</taxon>
        <taxon>Bacteroidota</taxon>
        <taxon>Cytophagia</taxon>
        <taxon>Cytophagales</taxon>
        <taxon>Reichenbachiellaceae</taxon>
        <taxon>Marinoscillum</taxon>
    </lineage>
</organism>
<gene>
    <name evidence="2" type="ORF">ACHKAR_10930</name>
</gene>
<evidence type="ECO:0000256" key="1">
    <source>
        <dbReference type="SAM" id="Phobius"/>
    </source>
</evidence>
<proteinExistence type="predicted"/>
<accession>A0ABW7NA60</accession>
<dbReference type="RefSeq" id="WP_395417456.1">
    <property type="nucleotide sequence ID" value="NZ_JBIPKE010000016.1"/>
</dbReference>
<name>A0ABW7NA60_9BACT</name>
<protein>
    <recommendedName>
        <fullName evidence="4">Glycine zipper family protein</fullName>
    </recommendedName>
</protein>
<evidence type="ECO:0008006" key="4">
    <source>
        <dbReference type="Google" id="ProtNLM"/>
    </source>
</evidence>